<organism evidence="1 2">
    <name type="scientific">Sodiomyces alkalinus (strain CBS 110278 / VKM F-3762 / F11)</name>
    <name type="common">Alkaliphilic filamentous fungus</name>
    <dbReference type="NCBI Taxonomy" id="1314773"/>
    <lineage>
        <taxon>Eukaryota</taxon>
        <taxon>Fungi</taxon>
        <taxon>Dikarya</taxon>
        <taxon>Ascomycota</taxon>
        <taxon>Pezizomycotina</taxon>
        <taxon>Sordariomycetes</taxon>
        <taxon>Hypocreomycetidae</taxon>
        <taxon>Glomerellales</taxon>
        <taxon>Plectosphaerellaceae</taxon>
        <taxon>Sodiomyces</taxon>
    </lineage>
</organism>
<evidence type="ECO:0000313" key="2">
    <source>
        <dbReference type="Proteomes" id="UP000272025"/>
    </source>
</evidence>
<name>A0A3N2Q0F0_SODAK</name>
<dbReference type="GeneID" id="39584253"/>
<keyword evidence="2" id="KW-1185">Reference proteome</keyword>
<evidence type="ECO:0000313" key="1">
    <source>
        <dbReference type="EMBL" id="ROT40220.1"/>
    </source>
</evidence>
<dbReference type="RefSeq" id="XP_028468026.1">
    <property type="nucleotide sequence ID" value="XM_028615776.1"/>
</dbReference>
<gene>
    <name evidence="1" type="ORF">SODALDRAFT_91237</name>
</gene>
<dbReference type="EMBL" id="ML119052">
    <property type="protein sequence ID" value="ROT40220.1"/>
    <property type="molecule type" value="Genomic_DNA"/>
</dbReference>
<dbReference type="Proteomes" id="UP000272025">
    <property type="component" value="Unassembled WGS sequence"/>
</dbReference>
<sequence>MVKGSTDEDILCPLATKRPLDWAKQREHCGSCPRWCLRQEVGGHFARVLGLSSTYALHERWKLSHRRLLVLAYCVLSSSTSRESGFQVRTRLAIACGWVLRDVQGFPSSVIS</sequence>
<reference evidence="1 2" key="1">
    <citation type="journal article" date="2018" name="Mol. Ecol.">
        <title>The obligate alkalophilic soda-lake fungus Sodiomyces alkalinus has shifted to a protein diet.</title>
        <authorList>
            <person name="Grum-Grzhimaylo A.A."/>
            <person name="Falkoski D.L."/>
            <person name="van den Heuvel J."/>
            <person name="Valero-Jimenez C.A."/>
            <person name="Min B."/>
            <person name="Choi I.G."/>
            <person name="Lipzen A."/>
            <person name="Daum C.G."/>
            <person name="Aanen D.K."/>
            <person name="Tsang A."/>
            <person name="Henrissat B."/>
            <person name="Bilanenko E.N."/>
            <person name="de Vries R.P."/>
            <person name="van Kan J.A.L."/>
            <person name="Grigoriev I.V."/>
            <person name="Debets A.J.M."/>
        </authorList>
    </citation>
    <scope>NUCLEOTIDE SEQUENCE [LARGE SCALE GENOMIC DNA]</scope>
    <source>
        <strain evidence="1 2">F11</strain>
    </source>
</reference>
<accession>A0A3N2Q0F0</accession>
<dbReference type="AlphaFoldDB" id="A0A3N2Q0F0"/>
<protein>
    <submittedName>
        <fullName evidence="1">Uncharacterized protein</fullName>
    </submittedName>
</protein>
<proteinExistence type="predicted"/>